<gene>
    <name evidence="14" type="ORF">EAX61_13750</name>
</gene>
<evidence type="ECO:0000256" key="7">
    <source>
        <dbReference type="ARBA" id="ARBA00022958"/>
    </source>
</evidence>
<dbReference type="Pfam" id="PF06736">
    <property type="entry name" value="TMEM175"/>
    <property type="match status" value="1"/>
</dbReference>
<dbReference type="GO" id="GO:0015252">
    <property type="term" value="F:proton channel activity"/>
    <property type="evidence" value="ECO:0007669"/>
    <property type="project" value="InterPro"/>
</dbReference>
<evidence type="ECO:0000256" key="8">
    <source>
        <dbReference type="ARBA" id="ARBA00022989"/>
    </source>
</evidence>
<dbReference type="InterPro" id="IPR010617">
    <property type="entry name" value="TMEM175-like"/>
</dbReference>
<dbReference type="AlphaFoldDB" id="A0A3M0FVE9"/>
<evidence type="ECO:0000313" key="15">
    <source>
        <dbReference type="Proteomes" id="UP000281985"/>
    </source>
</evidence>
<dbReference type="EMBL" id="REFV01000015">
    <property type="protein sequence ID" value="RMB56664.1"/>
    <property type="molecule type" value="Genomic_DNA"/>
</dbReference>
<proteinExistence type="inferred from homology"/>
<keyword evidence="8 13" id="KW-1133">Transmembrane helix</keyword>
<evidence type="ECO:0000256" key="6">
    <source>
        <dbReference type="ARBA" id="ARBA00022826"/>
    </source>
</evidence>
<comment type="catalytic activity">
    <reaction evidence="12">
        <text>K(+)(in) = K(+)(out)</text>
        <dbReference type="Rhea" id="RHEA:29463"/>
        <dbReference type="ChEBI" id="CHEBI:29103"/>
    </reaction>
</comment>
<feature type="transmembrane region" description="Helical" evidence="13">
    <location>
        <begin position="116"/>
        <end position="138"/>
    </location>
</feature>
<keyword evidence="7" id="KW-0630">Potassium</keyword>
<protein>
    <submittedName>
        <fullName evidence="14">DUF1211 domain-containing protein</fullName>
    </submittedName>
</protein>
<keyword evidence="4" id="KW-0633">Potassium transport</keyword>
<dbReference type="PANTHER" id="PTHR31462:SF5">
    <property type="entry name" value="ENDOSOMAL_LYSOSOMAL PROTON CHANNEL TMEM175"/>
    <property type="match status" value="1"/>
</dbReference>
<evidence type="ECO:0000256" key="11">
    <source>
        <dbReference type="ARBA" id="ARBA00023303"/>
    </source>
</evidence>
<feature type="transmembrane region" description="Helical" evidence="13">
    <location>
        <begin position="159"/>
        <end position="176"/>
    </location>
</feature>
<evidence type="ECO:0000256" key="4">
    <source>
        <dbReference type="ARBA" id="ARBA00022538"/>
    </source>
</evidence>
<sequence>MINETYEKARVVNFSDAVFSIVMTLLILEVAVPTPTTLNTLDFNDVLTNRIPDFIGLIVSFLVSALYWIGHIRIMRFVSVVTGKLLWLNIFFLLAIVVLPFSTAMYVNGFNYAGPFIFYCINLSVIGLFNLLMLRYVYRFEKQKTGFTRLKYRWYRARGINVMVIWIIASVLALVLPSFSRIIFLMLFVFQFLIDRRFKKMLRLQEQS</sequence>
<organism evidence="14 15">
    <name type="scientific">Dokdonia sinensis</name>
    <dbReference type="NCBI Taxonomy" id="2479847"/>
    <lineage>
        <taxon>Bacteria</taxon>
        <taxon>Pseudomonadati</taxon>
        <taxon>Bacteroidota</taxon>
        <taxon>Flavobacteriia</taxon>
        <taxon>Flavobacteriales</taxon>
        <taxon>Flavobacteriaceae</taxon>
        <taxon>Dokdonia</taxon>
    </lineage>
</organism>
<evidence type="ECO:0000256" key="13">
    <source>
        <dbReference type="SAM" id="Phobius"/>
    </source>
</evidence>
<reference evidence="14 15" key="1">
    <citation type="submission" date="2018-10" db="EMBL/GenBank/DDBJ databases">
        <title>Dokdonia luteus sp. nov., isolated from sea water.</title>
        <authorList>
            <person name="Zhou L.Y."/>
            <person name="Du Z.J."/>
        </authorList>
    </citation>
    <scope>NUCLEOTIDE SEQUENCE [LARGE SCALE GENOMIC DNA]</scope>
    <source>
        <strain evidence="14 15">SH27</strain>
    </source>
</reference>
<dbReference type="OrthoDB" id="7626281at2"/>
<keyword evidence="5 13" id="KW-0812">Transmembrane</keyword>
<feature type="transmembrane region" description="Helical" evidence="13">
    <location>
        <begin position="54"/>
        <end position="74"/>
    </location>
</feature>
<dbReference type="RefSeq" id="WP_121918285.1">
    <property type="nucleotide sequence ID" value="NZ_REFV01000015.1"/>
</dbReference>
<comment type="subcellular location">
    <subcellularLocation>
        <location evidence="1">Membrane</location>
        <topology evidence="1">Multi-pass membrane protein</topology>
    </subcellularLocation>
</comment>
<evidence type="ECO:0000256" key="10">
    <source>
        <dbReference type="ARBA" id="ARBA00023136"/>
    </source>
</evidence>
<dbReference type="GO" id="GO:0016020">
    <property type="term" value="C:membrane"/>
    <property type="evidence" value="ECO:0007669"/>
    <property type="project" value="UniProtKB-SubCell"/>
</dbReference>
<evidence type="ECO:0000256" key="2">
    <source>
        <dbReference type="ARBA" id="ARBA00006920"/>
    </source>
</evidence>
<keyword evidence="6" id="KW-0631">Potassium channel</keyword>
<keyword evidence="3" id="KW-0813">Transport</keyword>
<evidence type="ECO:0000256" key="3">
    <source>
        <dbReference type="ARBA" id="ARBA00022448"/>
    </source>
</evidence>
<evidence type="ECO:0000256" key="9">
    <source>
        <dbReference type="ARBA" id="ARBA00023065"/>
    </source>
</evidence>
<dbReference type="GO" id="GO:0005267">
    <property type="term" value="F:potassium channel activity"/>
    <property type="evidence" value="ECO:0007669"/>
    <property type="project" value="UniProtKB-KW"/>
</dbReference>
<evidence type="ECO:0000256" key="12">
    <source>
        <dbReference type="ARBA" id="ARBA00034430"/>
    </source>
</evidence>
<evidence type="ECO:0000256" key="1">
    <source>
        <dbReference type="ARBA" id="ARBA00004141"/>
    </source>
</evidence>
<comment type="caution">
    <text evidence="14">The sequence shown here is derived from an EMBL/GenBank/DDBJ whole genome shotgun (WGS) entry which is preliminary data.</text>
</comment>
<evidence type="ECO:0000256" key="5">
    <source>
        <dbReference type="ARBA" id="ARBA00022692"/>
    </source>
</evidence>
<keyword evidence="15" id="KW-1185">Reference proteome</keyword>
<dbReference type="Proteomes" id="UP000281985">
    <property type="component" value="Unassembled WGS sequence"/>
</dbReference>
<keyword evidence="11" id="KW-0407">Ion channel</keyword>
<comment type="similarity">
    <text evidence="2">Belongs to the TMEM175 family.</text>
</comment>
<accession>A0A3M0FVE9</accession>
<evidence type="ECO:0000313" key="14">
    <source>
        <dbReference type="EMBL" id="RMB56664.1"/>
    </source>
</evidence>
<feature type="transmembrane region" description="Helical" evidence="13">
    <location>
        <begin position="182"/>
        <end position="198"/>
    </location>
</feature>
<feature type="transmembrane region" description="Helical" evidence="13">
    <location>
        <begin position="86"/>
        <end position="110"/>
    </location>
</feature>
<feature type="transmembrane region" description="Helical" evidence="13">
    <location>
        <begin position="12"/>
        <end position="34"/>
    </location>
</feature>
<dbReference type="PANTHER" id="PTHR31462">
    <property type="entry name" value="ENDOSOMAL/LYSOSOMAL POTASSIUM CHANNEL TMEM175"/>
    <property type="match status" value="1"/>
</dbReference>
<keyword evidence="9" id="KW-0406">Ion transport</keyword>
<keyword evidence="10 13" id="KW-0472">Membrane</keyword>
<name>A0A3M0FVE9_9FLAO</name>